<feature type="transmembrane region" description="Helical" evidence="10">
    <location>
        <begin position="150"/>
        <end position="173"/>
    </location>
</feature>
<evidence type="ECO:0000256" key="5">
    <source>
        <dbReference type="ARBA" id="ARBA00022475"/>
    </source>
</evidence>
<comment type="subcellular location">
    <subcellularLocation>
        <location evidence="1">Cell membrane</location>
        <topology evidence="1">Multi-pass membrane protein</topology>
    </subcellularLocation>
</comment>
<keyword evidence="13" id="KW-1185">Reference proteome</keyword>
<dbReference type="EMBL" id="JAJOMB010000001">
    <property type="protein sequence ID" value="MCD5309408.1"/>
    <property type="molecule type" value="Genomic_DNA"/>
</dbReference>
<dbReference type="PRINTS" id="PR00758">
    <property type="entry name" value="ARSENICPUMP"/>
</dbReference>
<accession>A0A9X1NAF0</accession>
<evidence type="ECO:0000256" key="7">
    <source>
        <dbReference type="ARBA" id="ARBA00022849"/>
    </source>
</evidence>
<keyword evidence="5" id="KW-1003">Cell membrane</keyword>
<dbReference type="PANTHER" id="PTHR43302:SF5">
    <property type="entry name" value="TRANSPORTER ARSB-RELATED"/>
    <property type="match status" value="1"/>
</dbReference>
<dbReference type="PANTHER" id="PTHR43302">
    <property type="entry name" value="TRANSPORTER ARSB-RELATED"/>
    <property type="match status" value="1"/>
</dbReference>
<keyword evidence="4" id="KW-0813">Transport</keyword>
<dbReference type="InterPro" id="IPR000802">
    <property type="entry name" value="Arsenical_pump_ArsB"/>
</dbReference>
<feature type="transmembrane region" description="Helical" evidence="10">
    <location>
        <begin position="30"/>
        <end position="48"/>
    </location>
</feature>
<protein>
    <submittedName>
        <fullName evidence="12">Arsenic transporter</fullName>
    </submittedName>
</protein>
<feature type="transmembrane region" description="Helical" evidence="10">
    <location>
        <begin position="269"/>
        <end position="291"/>
    </location>
</feature>
<keyword evidence="9 10" id="KW-0472">Membrane</keyword>
<evidence type="ECO:0000256" key="6">
    <source>
        <dbReference type="ARBA" id="ARBA00022692"/>
    </source>
</evidence>
<feature type="domain" description="Citrate transporter-like" evidence="11">
    <location>
        <begin position="3"/>
        <end position="301"/>
    </location>
</feature>
<evidence type="ECO:0000256" key="9">
    <source>
        <dbReference type="ARBA" id="ARBA00023136"/>
    </source>
</evidence>
<evidence type="ECO:0000256" key="10">
    <source>
        <dbReference type="SAM" id="Phobius"/>
    </source>
</evidence>
<feature type="transmembrane region" description="Helical" evidence="10">
    <location>
        <begin position="346"/>
        <end position="369"/>
    </location>
</feature>
<comment type="caution">
    <text evidence="12">The sequence shown here is derived from an EMBL/GenBank/DDBJ whole genome shotgun (WGS) entry which is preliminary data.</text>
</comment>
<keyword evidence="6 10" id="KW-0812">Transmembrane</keyword>
<dbReference type="RefSeq" id="WP_231438335.1">
    <property type="nucleotide sequence ID" value="NZ_JAJOMB010000001.1"/>
</dbReference>
<comment type="similarity">
    <text evidence="3">Belongs to the CitM (TC 2.A.11) transporter family.</text>
</comment>
<dbReference type="GO" id="GO:0015105">
    <property type="term" value="F:arsenite transmembrane transporter activity"/>
    <property type="evidence" value="ECO:0007669"/>
    <property type="project" value="InterPro"/>
</dbReference>
<reference evidence="12" key="1">
    <citation type="submission" date="2021-11" db="EMBL/GenBank/DDBJ databases">
        <title>Streptomyces corallinus and Kineosporia corallina sp. nov., two new coral-derived marine actinobacteria.</title>
        <authorList>
            <person name="Buangrab K."/>
            <person name="Sutthacheep M."/>
            <person name="Yeemin T."/>
            <person name="Harunari E."/>
            <person name="Igarashi Y."/>
            <person name="Sripreechasak P."/>
            <person name="Kanchanasin P."/>
            <person name="Tanasupawat S."/>
            <person name="Phongsopitanun W."/>
        </authorList>
    </citation>
    <scope>NUCLEOTIDE SEQUENCE</scope>
    <source>
        <strain evidence="12">JCM 31032</strain>
    </source>
</reference>
<evidence type="ECO:0000256" key="4">
    <source>
        <dbReference type="ARBA" id="ARBA00022448"/>
    </source>
</evidence>
<evidence type="ECO:0000256" key="3">
    <source>
        <dbReference type="ARBA" id="ARBA00009843"/>
    </source>
</evidence>
<sequence length="372" mass="39264">MWLVLAVGGALVVLTGWLPAEDAYDVAVDRALPVLAFLVAITVLADLAEKAGVFDMAARVCARLARGRTLRLFLLIAGLGTLTTIGMSLDTTAVLLTPVVLTVTDKLGLRPLPFALLVVWLANTSSLLLPVSNLTNLLAIGHLGIHPTEFLIRMALPQLACVLVTVAYLGLIHHRDLRGSFAPPEPVPPPDRWTYRICALACLALAPGVVIGVEPWIVALPCALAAVTVFAFRAPHHLSPSLLPWRIVLLTEGLFLVVTALTEHGGRELLTALTGDSALATVFTAGATSNLVNNLPAYLALESSVAPENLLAVLIGTNAGPLILIWGSLATLLWRERCRARGVQISALRFGLVGLGGVPLVLLAGWAALLLV</sequence>
<feature type="transmembrane region" description="Helical" evidence="10">
    <location>
        <begin position="242"/>
        <end position="262"/>
    </location>
</feature>
<feature type="transmembrane region" description="Helical" evidence="10">
    <location>
        <begin position="311"/>
        <end position="334"/>
    </location>
</feature>
<evidence type="ECO:0000259" key="11">
    <source>
        <dbReference type="Pfam" id="PF03600"/>
    </source>
</evidence>
<dbReference type="InterPro" id="IPR004680">
    <property type="entry name" value="Cit_transptr-like_dom"/>
</dbReference>
<evidence type="ECO:0000313" key="13">
    <source>
        <dbReference type="Proteomes" id="UP001138997"/>
    </source>
</evidence>
<keyword evidence="8 10" id="KW-1133">Transmembrane helix</keyword>
<comment type="similarity">
    <text evidence="2">Belongs to the ArsB family.</text>
</comment>
<dbReference type="AlphaFoldDB" id="A0A9X1NAF0"/>
<evidence type="ECO:0000256" key="1">
    <source>
        <dbReference type="ARBA" id="ARBA00004651"/>
    </source>
</evidence>
<organism evidence="12 13">
    <name type="scientific">Kineosporia babensis</name>
    <dbReference type="NCBI Taxonomy" id="499548"/>
    <lineage>
        <taxon>Bacteria</taxon>
        <taxon>Bacillati</taxon>
        <taxon>Actinomycetota</taxon>
        <taxon>Actinomycetes</taxon>
        <taxon>Kineosporiales</taxon>
        <taxon>Kineosporiaceae</taxon>
        <taxon>Kineosporia</taxon>
    </lineage>
</organism>
<keyword evidence="7" id="KW-0059">Arsenical resistance</keyword>
<gene>
    <name evidence="12" type="ORF">LR394_00745</name>
</gene>
<feature type="transmembrane region" description="Helical" evidence="10">
    <location>
        <begin position="109"/>
        <end position="129"/>
    </location>
</feature>
<dbReference type="Pfam" id="PF03600">
    <property type="entry name" value="CitMHS"/>
    <property type="match status" value="1"/>
</dbReference>
<feature type="transmembrane region" description="Helical" evidence="10">
    <location>
        <begin position="218"/>
        <end position="236"/>
    </location>
</feature>
<evidence type="ECO:0000313" key="12">
    <source>
        <dbReference type="EMBL" id="MCD5309408.1"/>
    </source>
</evidence>
<evidence type="ECO:0000256" key="2">
    <source>
        <dbReference type="ARBA" id="ARBA00006433"/>
    </source>
</evidence>
<feature type="transmembrane region" description="Helical" evidence="10">
    <location>
        <begin position="193"/>
        <end position="211"/>
    </location>
</feature>
<dbReference type="GO" id="GO:0005886">
    <property type="term" value="C:plasma membrane"/>
    <property type="evidence" value="ECO:0007669"/>
    <property type="project" value="UniProtKB-SubCell"/>
</dbReference>
<feature type="transmembrane region" description="Helical" evidence="10">
    <location>
        <begin position="69"/>
        <end position="89"/>
    </location>
</feature>
<proteinExistence type="inferred from homology"/>
<evidence type="ECO:0000256" key="8">
    <source>
        <dbReference type="ARBA" id="ARBA00022989"/>
    </source>
</evidence>
<dbReference type="GO" id="GO:0046685">
    <property type="term" value="P:response to arsenic-containing substance"/>
    <property type="evidence" value="ECO:0007669"/>
    <property type="project" value="UniProtKB-KW"/>
</dbReference>
<name>A0A9X1NAF0_9ACTN</name>
<dbReference type="Proteomes" id="UP001138997">
    <property type="component" value="Unassembled WGS sequence"/>
</dbReference>